<name>H6N6A7_MYCHN</name>
<sequence length="120" mass="13259">MSKLSPIGSMVAIGGTTGMVGLVWENYKPTEKTILASKTGKPLLLKRCTIYSIISSSSKTVKKEEESDFSQKVTDAYSWARISQECLRKEKVYVANRGGWAYHDSDQGLEWTVVSTSKSS</sequence>
<organism evidence="1 2">
    <name type="scientific">Mycoplasma haemocanis (strain Illinois)</name>
    <dbReference type="NCBI Taxonomy" id="1111676"/>
    <lineage>
        <taxon>Bacteria</taxon>
        <taxon>Bacillati</taxon>
        <taxon>Mycoplasmatota</taxon>
        <taxon>Mollicutes</taxon>
        <taxon>Mycoplasmataceae</taxon>
        <taxon>Mycoplasma</taxon>
    </lineage>
</organism>
<evidence type="ECO:0000313" key="2">
    <source>
        <dbReference type="Proteomes" id="UP000009135"/>
    </source>
</evidence>
<dbReference type="Proteomes" id="UP000009135">
    <property type="component" value="Chromosome"/>
</dbReference>
<accession>H6N6A7</accession>
<protein>
    <submittedName>
        <fullName evidence="1">Uncharacterized protein</fullName>
    </submittedName>
</protein>
<gene>
    <name evidence="1" type="ordered locus">MHC_01565</name>
</gene>
<dbReference type="AlphaFoldDB" id="H6N6A7"/>
<reference evidence="1 2" key="1">
    <citation type="journal article" date="2012" name="J. Bacteriol.">
        <title>Complete genome sequence of Mycoplasma haemocanis strain Illinois.</title>
        <authorList>
            <person name="do Nascimento N.C."/>
            <person name="Guimaraes A.M."/>
            <person name="Santos A.P."/>
            <person name="Sanmiguel P.J."/>
            <person name="Messick J.B."/>
        </authorList>
    </citation>
    <scope>NUCLEOTIDE SEQUENCE [LARGE SCALE GENOMIC DNA]</scope>
    <source>
        <strain evidence="1 2">Illinois</strain>
    </source>
</reference>
<keyword evidence="2" id="KW-1185">Reference proteome</keyword>
<proteinExistence type="predicted"/>
<dbReference type="HOGENOM" id="CLU_139732_0_0_14"/>
<evidence type="ECO:0000313" key="1">
    <source>
        <dbReference type="EMBL" id="AEW45179.1"/>
    </source>
</evidence>
<dbReference type="EMBL" id="CP003199">
    <property type="protein sequence ID" value="AEW45179.1"/>
    <property type="molecule type" value="Genomic_DNA"/>
</dbReference>
<dbReference type="STRING" id="1111676.MHC_01565"/>
<dbReference type="KEGG" id="mhe:MHC_01565"/>